<sequence>MDITTACIIGQPNSGKSTVFNILTGSMVKTSNWPGSTVEKNLGKIKESGIELIDLPGIYSLDAFARDEKISTSFLEKKNYDLIINVVDVTNLQRNFYLTLQLLDFKKPLLLVINKKDKTNTICINEKKLSELLNCSVIYISARKEKEAKQQLLAELVKVSNKTVVDHPIVQNASVLDKIQERNRIIEQILNLIMYSKTSSKVSEFLDRILLNKFYGSLVLCFVLLGLFSFSINAGGILVDNILYPLRGFWDYIHNKLPEYTIANTVLGGVWLGVETLCSFFPIIFCLYIFISVLEESGYMARLAALTSNLFNFIKLPGKGIIMFIIGFGCNVPAILATRSIQNEWARHKMILLLPFMSCGARLAVFTIISSAIFPSSESYIILILYIIGTLCMILTALLLGFFTNARESIIMEMPDYSIPSARLIIRSAWAHSYQFIIGAGKLIIPLAFVLQIIGHISINFNFTDINNSILAYCSNGLLPIFEPIGTHSWQLVAALIAGTIAKELIPGTLFTIFSMSDGNVFGISALIKQLFSNKYEAFSYLLFVLIYSPCISVFATSKKEAGTMIAFIGIIWSTVLAYLISFIFYKISIQFFLN</sequence>
<dbReference type="EMBL" id="JARGYT010000094">
    <property type="protein sequence ID" value="MDZ5762715.1"/>
    <property type="molecule type" value="Genomic_DNA"/>
</dbReference>
<keyword evidence="2" id="KW-1133">Transmembrane helix</keyword>
<feature type="transmembrane region" description="Helical" evidence="2">
    <location>
        <begin position="562"/>
        <end position="586"/>
    </location>
</feature>
<evidence type="ECO:0000256" key="2">
    <source>
        <dbReference type="SAM" id="Phobius"/>
    </source>
</evidence>
<dbReference type="PANTHER" id="PTHR43185:SF1">
    <property type="entry name" value="FE(2+) TRANSPORTER FEOB"/>
    <property type="match status" value="1"/>
</dbReference>
<keyword evidence="5" id="KW-1185">Reference proteome</keyword>
<proteinExistence type="predicted"/>
<keyword evidence="2" id="KW-0812">Transmembrane</keyword>
<dbReference type="InterPro" id="IPR027417">
    <property type="entry name" value="P-loop_NTPase"/>
</dbReference>
<dbReference type="Pfam" id="PF02421">
    <property type="entry name" value="FeoB_N"/>
    <property type="match status" value="1"/>
</dbReference>
<evidence type="ECO:0000259" key="3">
    <source>
        <dbReference type="PROSITE" id="PS51711"/>
    </source>
</evidence>
<dbReference type="RefSeq" id="WP_322498160.1">
    <property type="nucleotide sequence ID" value="NZ_JARGYT010000094.1"/>
</dbReference>
<dbReference type="InterPro" id="IPR011640">
    <property type="entry name" value="Fe2_transport_prot_B_C"/>
</dbReference>
<dbReference type="Proteomes" id="UP001293791">
    <property type="component" value="Unassembled WGS sequence"/>
</dbReference>
<reference evidence="4 5" key="1">
    <citation type="submission" date="2023-02" db="EMBL/GenBank/DDBJ databases">
        <title>Host association and intracellularity evolved multiple times independently in the Rickettsiales.</title>
        <authorList>
            <person name="Castelli M."/>
            <person name="Nardi T."/>
            <person name="Gammuto L."/>
            <person name="Bellinzona G."/>
            <person name="Sabaneyeva E."/>
            <person name="Potekhin A."/>
            <person name="Serra V."/>
            <person name="Petroni G."/>
            <person name="Sassera D."/>
        </authorList>
    </citation>
    <scope>NUCLEOTIDE SEQUENCE [LARGE SCALE GENOMIC DNA]</scope>
    <source>
        <strain evidence="4 5">BOD18</strain>
    </source>
</reference>
<dbReference type="InterPro" id="IPR011642">
    <property type="entry name" value="Gate_dom"/>
</dbReference>
<organism evidence="4 5">
    <name type="scientific">Candidatus Cyrtobacter comes</name>
    <dbReference type="NCBI Taxonomy" id="675776"/>
    <lineage>
        <taxon>Bacteria</taxon>
        <taxon>Pseudomonadati</taxon>
        <taxon>Pseudomonadota</taxon>
        <taxon>Alphaproteobacteria</taxon>
        <taxon>Rickettsiales</taxon>
        <taxon>Candidatus Midichloriaceae</taxon>
        <taxon>Candidatus Cyrtobacter</taxon>
    </lineage>
</organism>
<dbReference type="PRINTS" id="PR00326">
    <property type="entry name" value="GTP1OBG"/>
</dbReference>
<dbReference type="PROSITE" id="PS51711">
    <property type="entry name" value="G_FEOB"/>
    <property type="match status" value="1"/>
</dbReference>
<dbReference type="InterPro" id="IPR006073">
    <property type="entry name" value="GTP-bd"/>
</dbReference>
<dbReference type="NCBIfam" id="TIGR00231">
    <property type="entry name" value="small_GTP"/>
    <property type="match status" value="1"/>
</dbReference>
<dbReference type="InterPro" id="IPR050860">
    <property type="entry name" value="FeoB_GTPase"/>
</dbReference>
<comment type="caution">
    <text evidence="4">The sequence shown here is derived from an EMBL/GenBank/DDBJ whole genome shotgun (WGS) entry which is preliminary data.</text>
</comment>
<keyword evidence="2" id="KW-0472">Membrane</keyword>
<dbReference type="PANTHER" id="PTHR43185">
    <property type="entry name" value="FERROUS IRON TRANSPORT PROTEIN B"/>
    <property type="match status" value="1"/>
</dbReference>
<dbReference type="Pfam" id="PF07664">
    <property type="entry name" value="FeoB_C"/>
    <property type="match status" value="1"/>
</dbReference>
<dbReference type="InterPro" id="IPR005225">
    <property type="entry name" value="Small_GTP-bd"/>
</dbReference>
<dbReference type="Gene3D" id="3.40.50.300">
    <property type="entry name" value="P-loop containing nucleotide triphosphate hydrolases"/>
    <property type="match status" value="1"/>
</dbReference>
<protein>
    <recommendedName>
        <fullName evidence="1">Ferrous iron transport protein B</fullName>
    </recommendedName>
</protein>
<evidence type="ECO:0000256" key="1">
    <source>
        <dbReference type="ARBA" id="ARBA00031200"/>
    </source>
</evidence>
<feature type="transmembrane region" description="Helical" evidence="2">
    <location>
        <begin position="214"/>
        <end position="239"/>
    </location>
</feature>
<feature type="domain" description="FeoB-type G" evidence="3">
    <location>
        <begin position="3"/>
        <end position="162"/>
    </location>
</feature>
<dbReference type="InterPro" id="IPR030389">
    <property type="entry name" value="G_FEOB_dom"/>
</dbReference>
<evidence type="ECO:0000313" key="4">
    <source>
        <dbReference type="EMBL" id="MDZ5762715.1"/>
    </source>
</evidence>
<feature type="transmembrane region" description="Helical" evidence="2">
    <location>
        <begin position="538"/>
        <end position="556"/>
    </location>
</feature>
<evidence type="ECO:0000313" key="5">
    <source>
        <dbReference type="Proteomes" id="UP001293791"/>
    </source>
</evidence>
<name>A0ABU5L9Z4_9RICK</name>
<dbReference type="CDD" id="cd01879">
    <property type="entry name" value="FeoB"/>
    <property type="match status" value="1"/>
</dbReference>
<dbReference type="Pfam" id="PF07670">
    <property type="entry name" value="Gate"/>
    <property type="match status" value="2"/>
</dbReference>
<feature type="transmembrane region" description="Helical" evidence="2">
    <location>
        <begin position="350"/>
        <end position="374"/>
    </location>
</feature>
<feature type="transmembrane region" description="Helical" evidence="2">
    <location>
        <begin position="260"/>
        <end position="291"/>
    </location>
</feature>
<gene>
    <name evidence="4" type="ORF">Cyrtocomes_01107</name>
</gene>
<dbReference type="SUPFAM" id="SSF52540">
    <property type="entry name" value="P-loop containing nucleoside triphosphate hydrolases"/>
    <property type="match status" value="1"/>
</dbReference>
<feature type="transmembrane region" description="Helical" evidence="2">
    <location>
        <begin position="320"/>
        <end position="338"/>
    </location>
</feature>
<feature type="transmembrane region" description="Helical" evidence="2">
    <location>
        <begin position="380"/>
        <end position="404"/>
    </location>
</feature>
<accession>A0ABU5L9Z4</accession>